<dbReference type="InterPro" id="IPR020841">
    <property type="entry name" value="PKS_Beta-ketoAc_synthase_dom"/>
</dbReference>
<dbReference type="SUPFAM" id="SSF55048">
    <property type="entry name" value="Probable ACP-binding domain of malonyl-CoA ACP transacylase"/>
    <property type="match status" value="1"/>
</dbReference>
<feature type="domain" description="Ketosynthase family 3 (KS3)" evidence="8">
    <location>
        <begin position="66"/>
        <end position="495"/>
    </location>
</feature>
<evidence type="ECO:0000259" key="7">
    <source>
        <dbReference type="PROSITE" id="PS50075"/>
    </source>
</evidence>
<evidence type="ECO:0000256" key="5">
    <source>
        <dbReference type="PROSITE-ProRule" id="PRU01363"/>
    </source>
</evidence>
<evidence type="ECO:0000313" key="11">
    <source>
        <dbReference type="Proteomes" id="UP000298030"/>
    </source>
</evidence>
<feature type="compositionally biased region" description="Low complexity" evidence="6">
    <location>
        <begin position="1298"/>
        <end position="1307"/>
    </location>
</feature>
<sequence>MSQSSGLVACGLLEADVATSRGDLQNSLSPSPSLTCRPHKSSEKALRRRNGFRDSFDDGHNTLVDDGRIAIVGMALKMPGADSLDELWQLIKSGTPASTTVPLSRFDVNAHRDEGRRAVALKANTGHFVNGLDEFDNGFFNVSPREAKMMDPQQRLLLHVAQEALDDAGFIPRSSYSSDPDHVGIFIGAATNDYVHNVRDDIDIHYAPGTLPAFLSGRISYALSLGGPSTVYDTACSSSATALHAAVRALRNGDCRMALAGGVNAITSPDLFMGLDVAGFLSRTGQSKPFDAEADGYSRGEGCGLFVLKCLSDALLDDDRILGIIRGIEANQSYANSSITRTHSPTQAALLRRLLEKSRLRPGDIDIVEAHAAGTRQGDTSELLAIQDVFLQQQFVEGRQAPLFLSSIKATIGHLEAASGAASLAKVLLILQHQTIPRQVGVQKLNSVMNTIPPSQMTIPMETAPWLGKEDGQPRRAIINNYGAAGSNVSIIVEEYVEGAQSTVDTKANSTTVLGLSAKSEQALLDMKEHYIACLNSLQHDASLLDFCYTATARRQLHKYRLSVASPNSKDKLLKCLDEASIVQAHQGTVEVVLVYPGYGSQYPGMGRVLYESCQAFRDCVNECSAIVLGHGLPKILPYLLNGDSPAVEESGIVEQTALFSFEVALSKVWITWGVSPAAVIGYSLGEYAALVISGVLSLEDALLMVGRRAQLVEKRCAPNHSGMMAVPLPSDVLQDMFRANPEFTNLVIACKNSQTRQTVAGPLSELEALRATLQVEHGVHAKLLPGRFAYHSPAMLPIIEDLAAMTKGVEFKPPAILCASTVTGSLLPAGEAMDATHLLRHCLDPVRFSEAVSSLNSTLDNSGNTVCWVEVSPQRTMLPLLRTIIPNPNGTHIFVDSPLPGFDSWAALAEGLSRLYRTNVPVQWKQAFSCFGRPRCIPLPRYPFRCQSFYVPYRDPSPPSRPARVTAPSSEESRLPSPASPPLAFLQRPSARDGREAVLLMSNNHVSTYSDAHKVVSIPICPASLYLQGILDGLTMIQEHMHGRAPKRISISHLEFLKPFIPADHAQMDMILAFRCGTENEHDFSFSSSSNPSGGEYDGNLARETLHARGSCQSQQGMESSTPVALDLSHILRRIQGLDPVTRDDVEVFSAKSVYDVVFPRVVEYAPPFRSLRRVVVTEDRSEGHAIMEVIARQEPPSVLHPAFLDPMVHFPGFVVNLLAGSDEVFVCAGIGSVDLVTSVSCGQPYQIYTTISPLTRGTWLADTVVLMSESPTIVARLKNIQFKKVNRHVLTAQLKPPGGATAPATEPLSPITLPSRSLTRPLSTSPVLPFKAILSTALHIPEHGITDASTLESLGLDSLTSVEVLHALRPQYGVTLSSNLLQGHATVSEVEGALQATFLSSPRSSHGRMGMFNCLEQIQEGPSTRLPVCFIHDGSGSVTSYRRMAALERDVWAIKAPEVEDGRWEEVEEMAAFYVSVISTTLSSGVILAGWSFGGMVAFELAKQLFAAGFHVQGLIFLDAPPPTGEVVLSEELIASILPNDKSWAAGLLQQLKRHVQMVLHHRATKLNPSTPLPCVYLRCTEGYPAPADVDVHEWLTAREDRDATVAEWKALLDGDLHVLDVPGHHFEMFHVSRVRSTSQAVSKACNLIEAQ</sequence>
<dbReference type="Pfam" id="PF00975">
    <property type="entry name" value="Thioesterase"/>
    <property type="match status" value="1"/>
</dbReference>
<feature type="region of interest" description="C-terminal hotdog fold" evidence="5">
    <location>
        <begin position="1147"/>
        <end position="1293"/>
    </location>
</feature>
<dbReference type="PROSITE" id="PS52019">
    <property type="entry name" value="PKS_MFAS_DH"/>
    <property type="match status" value="1"/>
</dbReference>
<dbReference type="SMART" id="SM00827">
    <property type="entry name" value="PKS_AT"/>
    <property type="match status" value="1"/>
</dbReference>
<dbReference type="InterPro" id="IPR020806">
    <property type="entry name" value="PKS_PP-bd"/>
</dbReference>
<feature type="compositionally biased region" description="Polar residues" evidence="6">
    <location>
        <begin position="22"/>
        <end position="34"/>
    </location>
</feature>
<evidence type="ECO:0000313" key="10">
    <source>
        <dbReference type="EMBL" id="TEB20953.1"/>
    </source>
</evidence>
<dbReference type="InterPro" id="IPR001227">
    <property type="entry name" value="Ac_transferase_dom_sf"/>
</dbReference>
<dbReference type="InterPro" id="IPR014043">
    <property type="entry name" value="Acyl_transferase_dom"/>
</dbReference>
<evidence type="ECO:0000256" key="1">
    <source>
        <dbReference type="ARBA" id="ARBA00005179"/>
    </source>
</evidence>
<dbReference type="InterPro" id="IPR006162">
    <property type="entry name" value="Ppantetheine_attach_site"/>
</dbReference>
<dbReference type="SMART" id="SM00824">
    <property type="entry name" value="PKS_TE"/>
    <property type="match status" value="1"/>
</dbReference>
<dbReference type="InterPro" id="IPR014031">
    <property type="entry name" value="Ketoacyl_synth_C"/>
</dbReference>
<dbReference type="STRING" id="71717.A0A4Y7SGD1"/>
<dbReference type="Pfam" id="PF22621">
    <property type="entry name" value="CurL-like_PKS_C"/>
    <property type="match status" value="1"/>
</dbReference>
<dbReference type="CDD" id="cd00833">
    <property type="entry name" value="PKS"/>
    <property type="match status" value="1"/>
</dbReference>
<feature type="region of interest" description="Disordered" evidence="6">
    <location>
        <begin position="1296"/>
        <end position="1317"/>
    </location>
</feature>
<dbReference type="Pfam" id="PF00550">
    <property type="entry name" value="PP-binding"/>
    <property type="match status" value="1"/>
</dbReference>
<dbReference type="InterPro" id="IPR049900">
    <property type="entry name" value="PKS_mFAS_DH"/>
</dbReference>
<dbReference type="PANTHER" id="PTHR43775:SF37">
    <property type="entry name" value="SI:DKEY-61P9.11"/>
    <property type="match status" value="1"/>
</dbReference>
<dbReference type="SUPFAM" id="SSF53901">
    <property type="entry name" value="Thiolase-like"/>
    <property type="match status" value="1"/>
</dbReference>
<dbReference type="PANTHER" id="PTHR43775">
    <property type="entry name" value="FATTY ACID SYNTHASE"/>
    <property type="match status" value="1"/>
</dbReference>
<feature type="active site" description="Proton acceptor; for dehydratase activity" evidence="5">
    <location>
        <position position="1014"/>
    </location>
</feature>
<dbReference type="SUPFAM" id="SSF47336">
    <property type="entry name" value="ACP-like"/>
    <property type="match status" value="1"/>
</dbReference>
<keyword evidence="11" id="KW-1185">Reference proteome</keyword>
<accession>A0A4Y7SGD1</accession>
<reference evidence="10 11" key="1">
    <citation type="journal article" date="2019" name="Nat. Ecol. Evol.">
        <title>Megaphylogeny resolves global patterns of mushroom evolution.</title>
        <authorList>
            <person name="Varga T."/>
            <person name="Krizsan K."/>
            <person name="Foldi C."/>
            <person name="Dima B."/>
            <person name="Sanchez-Garcia M."/>
            <person name="Sanchez-Ramirez S."/>
            <person name="Szollosi G.J."/>
            <person name="Szarkandi J.G."/>
            <person name="Papp V."/>
            <person name="Albert L."/>
            <person name="Andreopoulos W."/>
            <person name="Angelini C."/>
            <person name="Antonin V."/>
            <person name="Barry K.W."/>
            <person name="Bougher N.L."/>
            <person name="Buchanan P."/>
            <person name="Buyck B."/>
            <person name="Bense V."/>
            <person name="Catcheside P."/>
            <person name="Chovatia M."/>
            <person name="Cooper J."/>
            <person name="Damon W."/>
            <person name="Desjardin D."/>
            <person name="Finy P."/>
            <person name="Geml J."/>
            <person name="Haridas S."/>
            <person name="Hughes K."/>
            <person name="Justo A."/>
            <person name="Karasinski D."/>
            <person name="Kautmanova I."/>
            <person name="Kiss B."/>
            <person name="Kocsube S."/>
            <person name="Kotiranta H."/>
            <person name="LaButti K.M."/>
            <person name="Lechner B.E."/>
            <person name="Liimatainen K."/>
            <person name="Lipzen A."/>
            <person name="Lukacs Z."/>
            <person name="Mihaltcheva S."/>
            <person name="Morgado L.N."/>
            <person name="Niskanen T."/>
            <person name="Noordeloos M.E."/>
            <person name="Ohm R.A."/>
            <person name="Ortiz-Santana B."/>
            <person name="Ovrebo C."/>
            <person name="Racz N."/>
            <person name="Riley R."/>
            <person name="Savchenko A."/>
            <person name="Shiryaev A."/>
            <person name="Soop K."/>
            <person name="Spirin V."/>
            <person name="Szebenyi C."/>
            <person name="Tomsovsky M."/>
            <person name="Tulloss R.E."/>
            <person name="Uehling J."/>
            <person name="Grigoriev I.V."/>
            <person name="Vagvolgyi C."/>
            <person name="Papp T."/>
            <person name="Martin F.M."/>
            <person name="Miettinen O."/>
            <person name="Hibbett D.S."/>
            <person name="Nagy L.G."/>
        </authorList>
    </citation>
    <scope>NUCLEOTIDE SEQUENCE [LARGE SCALE GENOMIC DNA]</scope>
    <source>
        <strain evidence="10 11">FP101781</strain>
    </source>
</reference>
<dbReference type="InterPro" id="IPR014030">
    <property type="entry name" value="Ketoacyl_synth_N"/>
</dbReference>
<dbReference type="InterPro" id="IPR029058">
    <property type="entry name" value="AB_hydrolase_fold"/>
</dbReference>
<comment type="caution">
    <text evidence="10">The sequence shown here is derived from an EMBL/GenBank/DDBJ whole genome shotgun (WGS) entry which is preliminary data.</text>
</comment>
<dbReference type="InterPro" id="IPR020802">
    <property type="entry name" value="TesA-like"/>
</dbReference>
<evidence type="ECO:0000256" key="4">
    <source>
        <dbReference type="ARBA" id="ARBA00022679"/>
    </source>
</evidence>
<dbReference type="InterPro" id="IPR050091">
    <property type="entry name" value="PKS_NRPS_Biosynth_Enz"/>
</dbReference>
<keyword evidence="2" id="KW-0596">Phosphopantetheine</keyword>
<evidence type="ECO:0000259" key="9">
    <source>
        <dbReference type="PROSITE" id="PS52019"/>
    </source>
</evidence>
<dbReference type="GO" id="GO:0031177">
    <property type="term" value="F:phosphopantetheine binding"/>
    <property type="evidence" value="ECO:0007669"/>
    <property type="project" value="InterPro"/>
</dbReference>
<dbReference type="EMBL" id="QPFP01000128">
    <property type="protein sequence ID" value="TEB20953.1"/>
    <property type="molecule type" value="Genomic_DNA"/>
</dbReference>
<name>A0A4Y7SGD1_COPMI</name>
<dbReference type="SUPFAM" id="SSF53474">
    <property type="entry name" value="alpha/beta-Hydrolases"/>
    <property type="match status" value="1"/>
</dbReference>
<evidence type="ECO:0000256" key="3">
    <source>
        <dbReference type="ARBA" id="ARBA00022553"/>
    </source>
</evidence>
<dbReference type="GO" id="GO:0044550">
    <property type="term" value="P:secondary metabolite biosynthetic process"/>
    <property type="evidence" value="ECO:0007669"/>
    <property type="project" value="TreeGrafter"/>
</dbReference>
<evidence type="ECO:0000259" key="8">
    <source>
        <dbReference type="PROSITE" id="PS52004"/>
    </source>
</evidence>
<keyword evidence="4" id="KW-0808">Transferase</keyword>
<organism evidence="10 11">
    <name type="scientific">Coprinellus micaceus</name>
    <name type="common">Glistening ink-cap mushroom</name>
    <name type="synonym">Coprinus micaceus</name>
    <dbReference type="NCBI Taxonomy" id="71717"/>
    <lineage>
        <taxon>Eukaryota</taxon>
        <taxon>Fungi</taxon>
        <taxon>Dikarya</taxon>
        <taxon>Basidiomycota</taxon>
        <taxon>Agaricomycotina</taxon>
        <taxon>Agaricomycetes</taxon>
        <taxon>Agaricomycetidae</taxon>
        <taxon>Agaricales</taxon>
        <taxon>Agaricineae</taxon>
        <taxon>Psathyrellaceae</taxon>
        <taxon>Coprinellus</taxon>
    </lineage>
</organism>
<dbReference type="InterPro" id="IPR049551">
    <property type="entry name" value="PKS_DH_C"/>
</dbReference>
<dbReference type="Gene3D" id="3.10.129.110">
    <property type="entry name" value="Polyketide synthase dehydratase"/>
    <property type="match status" value="1"/>
</dbReference>
<dbReference type="OrthoDB" id="329835at2759"/>
<dbReference type="GO" id="GO:0004312">
    <property type="term" value="F:fatty acid synthase activity"/>
    <property type="evidence" value="ECO:0007669"/>
    <property type="project" value="TreeGrafter"/>
</dbReference>
<keyword evidence="3" id="KW-0597">Phosphoprotein</keyword>
<dbReference type="InterPro" id="IPR016035">
    <property type="entry name" value="Acyl_Trfase/lysoPLipase"/>
</dbReference>
<comment type="pathway">
    <text evidence="1">Secondary metabolite biosynthesis.</text>
</comment>
<dbReference type="PROSITE" id="PS52004">
    <property type="entry name" value="KS3_2"/>
    <property type="match status" value="1"/>
</dbReference>
<dbReference type="Pfam" id="PF14765">
    <property type="entry name" value="PS-DH"/>
    <property type="match status" value="1"/>
</dbReference>
<dbReference type="Gene3D" id="1.10.1200.10">
    <property type="entry name" value="ACP-like"/>
    <property type="match status" value="1"/>
</dbReference>
<feature type="domain" description="PKS/mFAS DH" evidence="9">
    <location>
        <begin position="982"/>
        <end position="1293"/>
    </location>
</feature>
<dbReference type="Gene3D" id="3.40.47.10">
    <property type="match status" value="1"/>
</dbReference>
<feature type="active site" description="Proton donor; for dehydratase activity" evidence="5">
    <location>
        <position position="1207"/>
    </location>
</feature>
<dbReference type="PROSITE" id="PS50075">
    <property type="entry name" value="CARRIER"/>
    <property type="match status" value="1"/>
</dbReference>
<dbReference type="SUPFAM" id="SSF52151">
    <property type="entry name" value="FabD/lysophospholipase-like"/>
    <property type="match status" value="1"/>
</dbReference>
<feature type="region of interest" description="N-terminal hotdog fold" evidence="5">
    <location>
        <begin position="982"/>
        <end position="1120"/>
    </location>
</feature>
<gene>
    <name evidence="10" type="ORF">FA13DRAFT_1834978</name>
</gene>
<dbReference type="InterPro" id="IPR036736">
    <property type="entry name" value="ACP-like_sf"/>
</dbReference>
<dbReference type="Proteomes" id="UP000298030">
    <property type="component" value="Unassembled WGS sequence"/>
</dbReference>
<dbReference type="InterPro" id="IPR001031">
    <property type="entry name" value="Thioesterase"/>
</dbReference>
<dbReference type="Pfam" id="PF02801">
    <property type="entry name" value="Ketoacyl-synt_C"/>
    <property type="match status" value="1"/>
</dbReference>
<dbReference type="Pfam" id="PF00698">
    <property type="entry name" value="Acyl_transf_1"/>
    <property type="match status" value="1"/>
</dbReference>
<protein>
    <submittedName>
        <fullName evidence="10">Ketoacyl-synt-domain-containing protein</fullName>
    </submittedName>
</protein>
<feature type="region of interest" description="Disordered" evidence="6">
    <location>
        <begin position="22"/>
        <end position="46"/>
    </location>
</feature>
<evidence type="ECO:0000256" key="2">
    <source>
        <dbReference type="ARBA" id="ARBA00022450"/>
    </source>
</evidence>
<dbReference type="PROSITE" id="PS00012">
    <property type="entry name" value="PHOSPHOPANTETHEINE"/>
    <property type="match status" value="1"/>
</dbReference>
<dbReference type="SMART" id="SM00825">
    <property type="entry name" value="PKS_KS"/>
    <property type="match status" value="1"/>
</dbReference>
<dbReference type="Gene3D" id="3.40.50.1820">
    <property type="entry name" value="alpha/beta hydrolase"/>
    <property type="match status" value="1"/>
</dbReference>
<evidence type="ECO:0000256" key="6">
    <source>
        <dbReference type="SAM" id="MobiDB-lite"/>
    </source>
</evidence>
<dbReference type="GO" id="GO:0006633">
    <property type="term" value="P:fatty acid biosynthetic process"/>
    <property type="evidence" value="ECO:0007669"/>
    <property type="project" value="TreeGrafter"/>
</dbReference>
<dbReference type="InterPro" id="IPR009081">
    <property type="entry name" value="PP-bd_ACP"/>
</dbReference>
<dbReference type="Gene3D" id="3.40.366.10">
    <property type="entry name" value="Malonyl-Coenzyme A Acyl Carrier Protein, domain 2"/>
    <property type="match status" value="1"/>
</dbReference>
<feature type="region of interest" description="Disordered" evidence="6">
    <location>
        <begin position="957"/>
        <end position="983"/>
    </location>
</feature>
<dbReference type="InterPro" id="IPR016039">
    <property type="entry name" value="Thiolase-like"/>
</dbReference>
<feature type="domain" description="Carrier" evidence="7">
    <location>
        <begin position="1323"/>
        <end position="1400"/>
    </location>
</feature>
<dbReference type="InterPro" id="IPR016036">
    <property type="entry name" value="Malonyl_transacylase_ACP-bd"/>
</dbReference>
<dbReference type="InterPro" id="IPR042104">
    <property type="entry name" value="PKS_dehydratase_sf"/>
</dbReference>
<dbReference type="Gene3D" id="3.30.70.3290">
    <property type="match status" value="1"/>
</dbReference>
<proteinExistence type="predicted"/>
<dbReference type="Pfam" id="PF00109">
    <property type="entry name" value="ketoacyl-synt"/>
    <property type="match status" value="1"/>
</dbReference>
<dbReference type="SMART" id="SM00823">
    <property type="entry name" value="PKS_PP"/>
    <property type="match status" value="1"/>
</dbReference>